<dbReference type="Pfam" id="PF00294">
    <property type="entry name" value="PfkB"/>
    <property type="match status" value="1"/>
</dbReference>
<dbReference type="GO" id="GO:0016301">
    <property type="term" value="F:kinase activity"/>
    <property type="evidence" value="ECO:0007669"/>
    <property type="project" value="UniProtKB-KW"/>
</dbReference>
<evidence type="ECO:0000256" key="5">
    <source>
        <dbReference type="ARBA" id="ARBA00022840"/>
    </source>
</evidence>
<evidence type="ECO:0000259" key="6">
    <source>
        <dbReference type="Pfam" id="PF00294"/>
    </source>
</evidence>
<dbReference type="EMBL" id="JAGGKT010000002">
    <property type="protein sequence ID" value="MBP1931414.1"/>
    <property type="molecule type" value="Genomic_DNA"/>
</dbReference>
<keyword evidence="4 7" id="KW-0418">Kinase</keyword>
<name>A0ABS4GMD2_9BACL</name>
<reference evidence="7 8" key="1">
    <citation type="submission" date="2021-03" db="EMBL/GenBank/DDBJ databases">
        <title>Genomic Encyclopedia of Type Strains, Phase IV (KMG-IV): sequencing the most valuable type-strain genomes for metagenomic binning, comparative biology and taxonomic classification.</title>
        <authorList>
            <person name="Goeker M."/>
        </authorList>
    </citation>
    <scope>NUCLEOTIDE SEQUENCE [LARGE SCALE GENOMIC DNA]</scope>
    <source>
        <strain evidence="7 8">DSM 24738</strain>
    </source>
</reference>
<evidence type="ECO:0000256" key="4">
    <source>
        <dbReference type="ARBA" id="ARBA00022777"/>
    </source>
</evidence>
<comment type="caution">
    <text evidence="7">The sequence shown here is derived from an EMBL/GenBank/DDBJ whole genome shotgun (WGS) entry which is preliminary data.</text>
</comment>
<comment type="similarity">
    <text evidence="1">Belongs to the carbohydrate kinase PfkB family.</text>
</comment>
<feature type="domain" description="Carbohydrate kinase PfkB" evidence="6">
    <location>
        <begin position="2"/>
        <end position="59"/>
    </location>
</feature>
<protein>
    <submittedName>
        <fullName evidence="7">Sugar/nucleoside kinase (Ribokinase family)</fullName>
    </submittedName>
</protein>
<dbReference type="Proteomes" id="UP001519343">
    <property type="component" value="Unassembled WGS sequence"/>
</dbReference>
<organism evidence="7 8">
    <name type="scientific">Ammoniphilus resinae</name>
    <dbReference type="NCBI Taxonomy" id="861532"/>
    <lineage>
        <taxon>Bacteria</taxon>
        <taxon>Bacillati</taxon>
        <taxon>Bacillota</taxon>
        <taxon>Bacilli</taxon>
        <taxon>Bacillales</taxon>
        <taxon>Paenibacillaceae</taxon>
        <taxon>Aneurinibacillus group</taxon>
        <taxon>Ammoniphilus</taxon>
    </lineage>
</organism>
<dbReference type="RefSeq" id="WP_209809478.1">
    <property type="nucleotide sequence ID" value="NZ_JAGGKT010000002.1"/>
</dbReference>
<keyword evidence="3" id="KW-0547">Nucleotide-binding</keyword>
<accession>A0ABS4GMD2</accession>
<dbReference type="SUPFAM" id="SSF53613">
    <property type="entry name" value="Ribokinase-like"/>
    <property type="match status" value="1"/>
</dbReference>
<evidence type="ECO:0000313" key="8">
    <source>
        <dbReference type="Proteomes" id="UP001519343"/>
    </source>
</evidence>
<evidence type="ECO:0000256" key="1">
    <source>
        <dbReference type="ARBA" id="ARBA00010688"/>
    </source>
</evidence>
<evidence type="ECO:0000256" key="3">
    <source>
        <dbReference type="ARBA" id="ARBA00022741"/>
    </source>
</evidence>
<proteinExistence type="inferred from homology"/>
<evidence type="ECO:0000313" key="7">
    <source>
        <dbReference type="EMBL" id="MBP1931414.1"/>
    </source>
</evidence>
<keyword evidence="8" id="KW-1185">Reference proteome</keyword>
<gene>
    <name evidence="7" type="ORF">J2Z37_001411</name>
</gene>
<dbReference type="PANTHER" id="PTHR43085">
    <property type="entry name" value="HEXOKINASE FAMILY MEMBER"/>
    <property type="match status" value="1"/>
</dbReference>
<dbReference type="InterPro" id="IPR050306">
    <property type="entry name" value="PfkB_Carbo_kinase"/>
</dbReference>
<keyword evidence="2" id="KW-0808">Transferase</keyword>
<dbReference type="InterPro" id="IPR029056">
    <property type="entry name" value="Ribokinase-like"/>
</dbReference>
<evidence type="ECO:0000256" key="2">
    <source>
        <dbReference type="ARBA" id="ARBA00022679"/>
    </source>
</evidence>
<dbReference type="InterPro" id="IPR011611">
    <property type="entry name" value="PfkB_dom"/>
</dbReference>
<dbReference type="Gene3D" id="3.40.1190.30">
    <property type="match status" value="1"/>
</dbReference>
<sequence length="63" mass="6725">MFDVVAIGELLIDFTPHGNTEQGNTLYESNPGGAPANVLTVLAKLGRKTAFIGKVGEDIGYRF</sequence>
<keyword evidence="5" id="KW-0067">ATP-binding</keyword>
<dbReference type="PANTHER" id="PTHR43085:SF1">
    <property type="entry name" value="PSEUDOURIDINE KINASE-RELATED"/>
    <property type="match status" value="1"/>
</dbReference>